<reference evidence="2 3" key="1">
    <citation type="submission" date="2022-07" db="EMBL/GenBank/DDBJ databases">
        <title>Bombella genomes.</title>
        <authorList>
            <person name="Harer L."/>
            <person name="Styblova S."/>
            <person name="Ehrmann M."/>
        </authorList>
    </citation>
    <scope>NUCLEOTIDE SEQUENCE [LARGE SCALE GENOMIC DNA]</scope>
    <source>
        <strain evidence="2 3">TMW 2.2558</strain>
    </source>
</reference>
<feature type="region of interest" description="Disordered" evidence="1">
    <location>
        <begin position="999"/>
        <end position="1071"/>
    </location>
</feature>
<evidence type="ECO:0000256" key="1">
    <source>
        <dbReference type="SAM" id="MobiDB-lite"/>
    </source>
</evidence>
<dbReference type="SUPFAM" id="SSF53756">
    <property type="entry name" value="UDP-Glycosyltransferase/glycogen phosphorylase"/>
    <property type="match status" value="1"/>
</dbReference>
<dbReference type="EC" id="2.4.-.-" evidence="2"/>
<gene>
    <name evidence="2" type="ORF">NQF64_02475</name>
</gene>
<dbReference type="Proteomes" id="UP001165648">
    <property type="component" value="Unassembled WGS sequence"/>
</dbReference>
<accession>A0ABT3W8Y8</accession>
<comment type="caution">
    <text evidence="2">The sequence shown here is derived from an EMBL/GenBank/DDBJ whole genome shotgun (WGS) entry which is preliminary data.</text>
</comment>
<organism evidence="2 3">
    <name type="scientific">Bombella saccharophila</name>
    <dbReference type="NCBI Taxonomy" id="2967338"/>
    <lineage>
        <taxon>Bacteria</taxon>
        <taxon>Pseudomonadati</taxon>
        <taxon>Pseudomonadota</taxon>
        <taxon>Alphaproteobacteria</taxon>
        <taxon>Acetobacterales</taxon>
        <taxon>Acetobacteraceae</taxon>
        <taxon>Bombella</taxon>
    </lineage>
</organism>
<proteinExistence type="predicted"/>
<dbReference type="GO" id="GO:0016757">
    <property type="term" value="F:glycosyltransferase activity"/>
    <property type="evidence" value="ECO:0007669"/>
    <property type="project" value="UniProtKB-KW"/>
</dbReference>
<feature type="compositionally biased region" description="Basic and acidic residues" evidence="1">
    <location>
        <begin position="1023"/>
        <end position="1032"/>
    </location>
</feature>
<dbReference type="EMBL" id="JANIDW010000001">
    <property type="protein sequence ID" value="MCX5614113.1"/>
    <property type="molecule type" value="Genomic_DNA"/>
</dbReference>
<evidence type="ECO:0000313" key="3">
    <source>
        <dbReference type="Proteomes" id="UP001165648"/>
    </source>
</evidence>
<protein>
    <submittedName>
        <fullName evidence="2">Glycosyltransferase</fullName>
        <ecNumber evidence="2">2.4.-.-</ecNumber>
    </submittedName>
</protein>
<name>A0ABT3W8Y8_9PROT</name>
<keyword evidence="2" id="KW-0328">Glycosyltransferase</keyword>
<feature type="compositionally biased region" description="Acidic residues" evidence="1">
    <location>
        <begin position="1033"/>
        <end position="1046"/>
    </location>
</feature>
<evidence type="ECO:0000313" key="2">
    <source>
        <dbReference type="EMBL" id="MCX5614113.1"/>
    </source>
</evidence>
<dbReference type="Gene3D" id="3.40.50.2000">
    <property type="entry name" value="Glycogen Phosphorylase B"/>
    <property type="match status" value="1"/>
</dbReference>
<dbReference type="RefSeq" id="WP_266106348.1">
    <property type="nucleotide sequence ID" value="NZ_JANIDW010000001.1"/>
</dbReference>
<keyword evidence="2" id="KW-0808">Transferase</keyword>
<keyword evidence="3" id="KW-1185">Reference proteome</keyword>
<sequence>MDQTGIFFGATPSQNVKIPVWYGFDAAWYRRRYAHVLRAMGIELDDQTLAERWEAGEIEGVTSPNRYFDEEWYLRYYPDVRRSIEEQGIFRSGFQHYIEVGCQSCVGHWLFSAEYYLKENPDYGLRALRNAGYVNAYDHFLSVGDHHFRTPHPFFEPEVFVRECLNKDIPFDPSQGTFSQYLSLEHAEMGRLRTSWYFDPSWYLEQYPDVKELIKTGDFINALHHYLCCDEPSQFNPNPYFDETYYLETYPDVREAVNQGAFRNGYAHFMRSGIREQRNPSTALDMRAFIESLDLPAALHRAHAENPFHLWVMRQEKGDDVAHSAVSSTAARALALKKIEASLPSLFRQPLRFEAHSIPSLTVILFSQGNYLLDIASLISLQMQGIAGLQIIWAGPSNHVVQGRLNNSIEGIEYYNDDEHLSSWQRLGKILPLVRSDRILLMESGMQLLPMTLPAVLQAMAVPHVGGSGKILAANNQVLEAGSAVWRDGSVTLCAQGAEALAQSVSFEREIDAVQGGLLFCQRKGLEQALAYLEGQEAAPLFTCLSIALRAIGETLFYWPLVQAKALHATVEGYVNTPVCSALLRRLFPNFLPTHAISSRGTVMEGKSRPKVMMLFPHLPRTVEGGPARRIIQQIHLFRRLGWRVMIVGLDRGEEDRLVIPRDYPSDTECWRGVGDIAAFLQQHQNGVDLFWLAGTATLKRVGPVLASGEWLSSEKRIILDVVEQNGVGIKAAERHLRRLVGMVDEPQILLKEAQEELEYAWLCQGIVAGDVSDVTLLRRLGYGNVVQIPYAVAPQHIAHDGHGTFQQRNGALFPLPIYHAGDAGHDGFDWFCLSVMPHLQRYFDAQLSIGVSGYHHPLVDIGFYERMAPLDGLAEKGKLSSFLEKCRVVVDPARVLGMQALEVLEAAAQGVPAILSTPQMERLGWKDEEEALDGGFNAPEHFAQQVIRLYEDPDLWAKLRDNAHAFVCREHNAQRQYEIFKAFIEGLSQKTKIAERPLERADNQQSRAFAPAPLYVKPKPHLVPEPHNATDHEEDDEPDEVEDDLAPLPTRLGVTLSNNPDANGDAQTDE</sequence>